<protein>
    <submittedName>
        <fullName evidence="2">CLUMA_CG009539, isoform A</fullName>
    </submittedName>
</protein>
<dbReference type="GO" id="GO:0004366">
    <property type="term" value="F:glycerol-3-phosphate O-acyltransferase activity"/>
    <property type="evidence" value="ECO:0007669"/>
    <property type="project" value="TreeGrafter"/>
</dbReference>
<dbReference type="PANTHER" id="PTHR12563">
    <property type="entry name" value="GLYCEROL-3-PHOSPHATE ACYLTRANSFERASE"/>
    <property type="match status" value="1"/>
</dbReference>
<sequence>MEKLVKPTMDTAKESRLQRLIGDTKTVSRLKYRETLKSERHNQLVKPKTSPLPIILPSNVCEKDSKCWRCDVDKFEFTKTDDWCLEAIDALEIEIPSKKWFHWMTSSFFSIHAILSNSMSSLVIHPAHIKMLHNIREKKPEVPIVFVLKSENVVLDLLMLNYIFYVNKLEFPSTVVDKKLQNIPTVGDVLQHFNLTFIDDGDKVNEAKLTKQRLQEHKTLLLTMDNEGNELKEVLNVCDFGLSMEIFMLPVTISSEKQRCQLTSFSHLKENLGIVKVNFHEPYMIKDFIQTNEYDDEQNKLNNDVKFLRIIKHLSYDIDMKRPIMSTNFVAFLLLTWYRDGATKRDLSEKLDEIRESHRSLDFAFEGDSEEIVEHAIDMLGRRLVLHQNGFFRPPIGMIDNIVELSSYAQVLTPFFLFKSVVVTSALTLKSKGRIIDYEDVINLSQFKCNILSIEYPIVKPCENIPHKIRDAFEGCVSDGLLIMPEEKTKTENEMRALRIAKNLFDDSDDESSEDRTPCNEVKINEELREEIQAMKKVVMPFLEMFFTVVCILEKIPEDSQEDENKFIERALRAMREECFDLNHCKTLESCSIKWVRSSLKYLEETNVIIVNRSEAGNFISIHPEYRQKKFQNFLNDIERIFEAY</sequence>
<gene>
    <name evidence="2" type="ORF">CLUMA_CG009539</name>
</gene>
<evidence type="ECO:0000259" key="1">
    <source>
        <dbReference type="Pfam" id="PF19277"/>
    </source>
</evidence>
<organism evidence="2 3">
    <name type="scientific">Clunio marinus</name>
    <dbReference type="NCBI Taxonomy" id="568069"/>
    <lineage>
        <taxon>Eukaryota</taxon>
        <taxon>Metazoa</taxon>
        <taxon>Ecdysozoa</taxon>
        <taxon>Arthropoda</taxon>
        <taxon>Hexapoda</taxon>
        <taxon>Insecta</taxon>
        <taxon>Pterygota</taxon>
        <taxon>Neoptera</taxon>
        <taxon>Endopterygota</taxon>
        <taxon>Diptera</taxon>
        <taxon>Nematocera</taxon>
        <taxon>Chironomoidea</taxon>
        <taxon>Chironomidae</taxon>
        <taxon>Clunio</taxon>
    </lineage>
</organism>
<name>A0A1J1I718_9DIPT</name>
<dbReference type="InterPro" id="IPR022284">
    <property type="entry name" value="GPAT/DHAPAT"/>
</dbReference>
<dbReference type="AlphaFoldDB" id="A0A1J1I718"/>
<dbReference type="PANTHER" id="PTHR12563:SF23">
    <property type="entry name" value="BCDNA.GH07066"/>
    <property type="match status" value="1"/>
</dbReference>
<dbReference type="GO" id="GO:0008654">
    <property type="term" value="P:phospholipid biosynthetic process"/>
    <property type="evidence" value="ECO:0007669"/>
    <property type="project" value="TreeGrafter"/>
</dbReference>
<reference evidence="2 3" key="1">
    <citation type="submission" date="2015-04" db="EMBL/GenBank/DDBJ databases">
        <authorList>
            <person name="Syromyatnikov M.Y."/>
            <person name="Popov V.N."/>
        </authorList>
    </citation>
    <scope>NUCLEOTIDE SEQUENCE [LARGE SCALE GENOMIC DNA]</scope>
</reference>
<keyword evidence="3" id="KW-1185">Reference proteome</keyword>
<dbReference type="STRING" id="568069.A0A1J1I718"/>
<dbReference type="GO" id="GO:0031966">
    <property type="term" value="C:mitochondrial membrane"/>
    <property type="evidence" value="ECO:0007669"/>
    <property type="project" value="TreeGrafter"/>
</dbReference>
<dbReference type="Proteomes" id="UP000183832">
    <property type="component" value="Unassembled WGS sequence"/>
</dbReference>
<dbReference type="InterPro" id="IPR045520">
    <property type="entry name" value="GPAT/DHAPAT_C"/>
</dbReference>
<dbReference type="OrthoDB" id="5962536at2759"/>
<dbReference type="GO" id="GO:0006631">
    <property type="term" value="P:fatty acid metabolic process"/>
    <property type="evidence" value="ECO:0007669"/>
    <property type="project" value="TreeGrafter"/>
</dbReference>
<proteinExistence type="predicted"/>
<feature type="domain" description="GPAT/DHAPAT C-terminal" evidence="1">
    <location>
        <begin position="265"/>
        <end position="610"/>
    </location>
</feature>
<dbReference type="GO" id="GO:0006072">
    <property type="term" value="P:glycerol-3-phosphate metabolic process"/>
    <property type="evidence" value="ECO:0007669"/>
    <property type="project" value="TreeGrafter"/>
</dbReference>
<evidence type="ECO:0000313" key="3">
    <source>
        <dbReference type="Proteomes" id="UP000183832"/>
    </source>
</evidence>
<accession>A0A1J1I718</accession>
<dbReference type="EMBL" id="CVRI01000043">
    <property type="protein sequence ID" value="CRK96103.1"/>
    <property type="molecule type" value="Genomic_DNA"/>
</dbReference>
<dbReference type="Pfam" id="PF19277">
    <property type="entry name" value="GPAT_C"/>
    <property type="match status" value="1"/>
</dbReference>
<evidence type="ECO:0000313" key="2">
    <source>
        <dbReference type="EMBL" id="CRK96103.1"/>
    </source>
</evidence>
<dbReference type="GO" id="GO:0019432">
    <property type="term" value="P:triglyceride biosynthetic process"/>
    <property type="evidence" value="ECO:0007669"/>
    <property type="project" value="TreeGrafter"/>
</dbReference>